<dbReference type="eggNOG" id="ENOG5031KFI">
    <property type="taxonomic scope" value="Bacteria"/>
</dbReference>
<feature type="transmembrane region" description="Helical" evidence="1">
    <location>
        <begin position="54"/>
        <end position="75"/>
    </location>
</feature>
<evidence type="ECO:0000256" key="1">
    <source>
        <dbReference type="SAM" id="Phobius"/>
    </source>
</evidence>
<dbReference type="KEGG" id="lab:LA76x_1496"/>
<dbReference type="EMBL" id="CP011129">
    <property type="protein sequence ID" value="ALN79652.1"/>
    <property type="molecule type" value="Genomic_DNA"/>
</dbReference>
<dbReference type="Proteomes" id="UP000060787">
    <property type="component" value="Chromosome"/>
</dbReference>
<evidence type="ECO:0000313" key="2">
    <source>
        <dbReference type="EMBL" id="ALN79652.1"/>
    </source>
</evidence>
<gene>
    <name evidence="2" type="ORF">LA76x_1496</name>
</gene>
<dbReference type="AlphaFoldDB" id="A0A0S2E348"/>
<keyword evidence="1" id="KW-1133">Transmembrane helix</keyword>
<dbReference type="RefSeq" id="WP_057917198.1">
    <property type="nucleotide sequence ID" value="NZ_CP011129.1"/>
</dbReference>
<keyword evidence="3" id="KW-1185">Reference proteome</keyword>
<dbReference type="OrthoDB" id="5986311at2"/>
<proteinExistence type="predicted"/>
<name>A0A0S2E348_LYSAN</name>
<keyword evidence="1" id="KW-0472">Membrane</keyword>
<reference evidence="2 3" key="1">
    <citation type="journal article" date="2015" name="BMC Genomics">
        <title>Comparative genomics and metabolic profiling of the genus Lysobacter.</title>
        <authorList>
            <person name="de Bruijn I."/>
            <person name="Cheng X."/>
            <person name="de Jager V."/>
            <person name="Exposito R.G."/>
            <person name="Watrous J."/>
            <person name="Patel N."/>
            <person name="Postma J."/>
            <person name="Dorrestein P.C."/>
            <person name="Kobayashi D."/>
            <person name="Raaijmakers J.M."/>
        </authorList>
    </citation>
    <scope>NUCLEOTIDE SEQUENCE [LARGE SCALE GENOMIC DNA]</scope>
    <source>
        <strain evidence="2 3">76</strain>
    </source>
</reference>
<feature type="transmembrane region" description="Helical" evidence="1">
    <location>
        <begin position="30"/>
        <end position="47"/>
    </location>
</feature>
<accession>A0A0S2E348</accession>
<dbReference type="STRING" id="84531.LA76x_1496"/>
<dbReference type="KEGG" id="laq:GLA29479_4338"/>
<protein>
    <recommendedName>
        <fullName evidence="4">Transmembrane protein</fullName>
    </recommendedName>
</protein>
<dbReference type="PATRIC" id="fig|84531.7.peg.4239"/>
<sequence length="79" mass="8633">MYYLGIVLCLVGGLWIVVNAFRKNIWWGLGSLLIPFVAVVFAIMNFAQNKIPLIIYIVGIVLLIVGMPSMSHMAAVPAA</sequence>
<evidence type="ECO:0000313" key="3">
    <source>
        <dbReference type="Proteomes" id="UP000060787"/>
    </source>
</evidence>
<organism evidence="2 3">
    <name type="scientific">Lysobacter antibioticus</name>
    <dbReference type="NCBI Taxonomy" id="84531"/>
    <lineage>
        <taxon>Bacteria</taxon>
        <taxon>Pseudomonadati</taxon>
        <taxon>Pseudomonadota</taxon>
        <taxon>Gammaproteobacteria</taxon>
        <taxon>Lysobacterales</taxon>
        <taxon>Lysobacteraceae</taxon>
        <taxon>Lysobacter</taxon>
    </lineage>
</organism>
<keyword evidence="1" id="KW-0812">Transmembrane</keyword>
<evidence type="ECO:0008006" key="4">
    <source>
        <dbReference type="Google" id="ProtNLM"/>
    </source>
</evidence>